<evidence type="ECO:0000256" key="1">
    <source>
        <dbReference type="ARBA" id="ARBA00004173"/>
    </source>
</evidence>
<evidence type="ECO:0000256" key="7">
    <source>
        <dbReference type="ARBA" id="ARBA00022946"/>
    </source>
</evidence>
<dbReference type="PROSITE" id="PS01344">
    <property type="entry name" value="FRATAXIN_1"/>
    <property type="match status" value="1"/>
</dbReference>
<dbReference type="SUPFAM" id="SSF55387">
    <property type="entry name" value="Frataxin/Nqo15-like"/>
    <property type="match status" value="1"/>
</dbReference>
<keyword evidence="8" id="KW-0560">Oxidoreductase</keyword>
<evidence type="ECO:0000313" key="14">
    <source>
        <dbReference type="Proteomes" id="UP001497444"/>
    </source>
</evidence>
<keyword evidence="5" id="KW-0813">Transport</keyword>
<evidence type="ECO:0000256" key="10">
    <source>
        <dbReference type="ARBA" id="ARBA00023065"/>
    </source>
</evidence>
<evidence type="ECO:0000256" key="3">
    <source>
        <dbReference type="ARBA" id="ARBA00013107"/>
    </source>
</evidence>
<evidence type="ECO:0000256" key="12">
    <source>
        <dbReference type="ARBA" id="ARBA00047990"/>
    </source>
</evidence>
<dbReference type="Gene3D" id="3.30.920.10">
    <property type="entry name" value="Frataxin/CyaY"/>
    <property type="match status" value="1"/>
</dbReference>
<dbReference type="SMART" id="SM01219">
    <property type="entry name" value="Frataxin_Cyay"/>
    <property type="match status" value="1"/>
</dbReference>
<sequence>MDSTSLVMTSSTMMRLPSPVMSTSMMCFSSPVMSSSPMMSASSSSAVVATPSMMPAARTPPVALPCSWTSKSFASAKNLAGDESDDSPVTGKQSAQLTEKEFHAVSGDMLDQLQEKIETFGEELDIEGFEVDYSDGVLTVQLGSKGTYVINKQTPNRQIWLSSPISGPARFDWHGLEHVWVYRRTKAQLLPLLEEELSQLMGKSITLKD</sequence>
<dbReference type="Pfam" id="PF01491">
    <property type="entry name" value="Frataxin_Cyay"/>
    <property type="match status" value="1"/>
</dbReference>
<dbReference type="EMBL" id="OZ020100">
    <property type="protein sequence ID" value="CAK9273070.1"/>
    <property type="molecule type" value="Genomic_DNA"/>
</dbReference>
<accession>A0ABP0X630</accession>
<proteinExistence type="inferred from homology"/>
<dbReference type="PRINTS" id="PR00904">
    <property type="entry name" value="FRATAXIN"/>
</dbReference>
<comment type="catalytic activity">
    <reaction evidence="12">
        <text>4 Fe(2+) + O2 + 4 H(+) = 4 Fe(3+) + 2 H2O</text>
        <dbReference type="Rhea" id="RHEA:11148"/>
        <dbReference type="ChEBI" id="CHEBI:15377"/>
        <dbReference type="ChEBI" id="CHEBI:15378"/>
        <dbReference type="ChEBI" id="CHEBI:15379"/>
        <dbReference type="ChEBI" id="CHEBI:29033"/>
        <dbReference type="ChEBI" id="CHEBI:29034"/>
        <dbReference type="EC" id="1.16.3.1"/>
    </reaction>
</comment>
<organism evidence="13 14">
    <name type="scientific">Sphagnum jensenii</name>
    <dbReference type="NCBI Taxonomy" id="128206"/>
    <lineage>
        <taxon>Eukaryota</taxon>
        <taxon>Viridiplantae</taxon>
        <taxon>Streptophyta</taxon>
        <taxon>Embryophyta</taxon>
        <taxon>Bryophyta</taxon>
        <taxon>Sphagnophytina</taxon>
        <taxon>Sphagnopsida</taxon>
        <taxon>Sphagnales</taxon>
        <taxon>Sphagnaceae</taxon>
        <taxon>Sphagnum</taxon>
    </lineage>
</organism>
<dbReference type="InterPro" id="IPR036524">
    <property type="entry name" value="Frataxin/CyaY_sf"/>
</dbReference>
<protein>
    <recommendedName>
        <fullName evidence="3">ferroxidase</fullName>
        <ecNumber evidence="3">1.16.3.1</ecNumber>
    </recommendedName>
</protein>
<evidence type="ECO:0000256" key="2">
    <source>
        <dbReference type="ARBA" id="ARBA00008183"/>
    </source>
</evidence>
<comment type="subcellular location">
    <subcellularLocation>
        <location evidence="1">Mitochondrion</location>
    </subcellularLocation>
</comment>
<keyword evidence="14" id="KW-1185">Reference proteome</keyword>
<dbReference type="PANTHER" id="PTHR16821:SF2">
    <property type="entry name" value="FRATAXIN, MITOCHONDRIAL"/>
    <property type="match status" value="1"/>
</dbReference>
<evidence type="ECO:0000256" key="8">
    <source>
        <dbReference type="ARBA" id="ARBA00023002"/>
    </source>
</evidence>
<keyword evidence="4" id="KW-0409">Iron storage</keyword>
<keyword evidence="7" id="KW-0809">Transit peptide</keyword>
<dbReference type="InterPro" id="IPR002908">
    <property type="entry name" value="Frataxin/CyaY"/>
</dbReference>
<dbReference type="NCBIfam" id="TIGR03422">
    <property type="entry name" value="mito_frataxin"/>
    <property type="match status" value="1"/>
</dbReference>
<evidence type="ECO:0000256" key="9">
    <source>
        <dbReference type="ARBA" id="ARBA00023004"/>
    </source>
</evidence>
<keyword evidence="10" id="KW-0406">Ion transport</keyword>
<keyword evidence="11" id="KW-0496">Mitochondrion</keyword>
<evidence type="ECO:0000256" key="5">
    <source>
        <dbReference type="ARBA" id="ARBA00022448"/>
    </source>
</evidence>
<dbReference type="InterPro" id="IPR017789">
    <property type="entry name" value="Frataxin"/>
</dbReference>
<dbReference type="InterPro" id="IPR020895">
    <property type="entry name" value="Frataxin_CS"/>
</dbReference>
<keyword evidence="6" id="KW-0410">Iron transport</keyword>
<dbReference type="NCBIfam" id="TIGR03421">
    <property type="entry name" value="FeS_CyaY"/>
    <property type="match status" value="1"/>
</dbReference>
<comment type="similarity">
    <text evidence="2">Belongs to the frataxin family.</text>
</comment>
<dbReference type="Proteomes" id="UP001497444">
    <property type="component" value="Chromosome 5"/>
</dbReference>
<evidence type="ECO:0000313" key="13">
    <source>
        <dbReference type="EMBL" id="CAK9273070.1"/>
    </source>
</evidence>
<evidence type="ECO:0000256" key="11">
    <source>
        <dbReference type="ARBA" id="ARBA00023128"/>
    </source>
</evidence>
<evidence type="ECO:0000256" key="6">
    <source>
        <dbReference type="ARBA" id="ARBA00022496"/>
    </source>
</evidence>
<dbReference type="EC" id="1.16.3.1" evidence="3"/>
<evidence type="ECO:0000256" key="4">
    <source>
        <dbReference type="ARBA" id="ARBA00022434"/>
    </source>
</evidence>
<dbReference type="PROSITE" id="PS50810">
    <property type="entry name" value="FRATAXIN_2"/>
    <property type="match status" value="1"/>
</dbReference>
<reference evidence="13" key="1">
    <citation type="submission" date="2024-02" db="EMBL/GenBank/DDBJ databases">
        <authorList>
            <consortium name="ELIXIR-Norway"/>
            <consortium name="Elixir Norway"/>
        </authorList>
    </citation>
    <scope>NUCLEOTIDE SEQUENCE</scope>
</reference>
<name>A0ABP0X630_9BRYO</name>
<gene>
    <name evidence="13" type="ORF">CSSPJE1EN1_LOCUS18548</name>
</gene>
<dbReference type="PANTHER" id="PTHR16821">
    <property type="entry name" value="FRATAXIN"/>
    <property type="match status" value="1"/>
</dbReference>
<keyword evidence="9" id="KW-0408">Iron</keyword>